<name>A0ABW3XZ94_9FLAO</name>
<evidence type="ECO:0000256" key="1">
    <source>
        <dbReference type="SAM" id="SignalP"/>
    </source>
</evidence>
<protein>
    <recommendedName>
        <fullName evidence="4">Lipid/polyisoprenoid-binding YceI-like domain-containing protein</fullName>
    </recommendedName>
</protein>
<sequence length="178" mass="19894">MKTFIKLFILLLASIGFYACSEDSVDELLEKDLSITEKIEIPVHVDKTNGTWATFDNSKEISIDNAQTQDYLNRVKAVKIKSLTYRIMNFNGDPNGQVEASFHCANQLSLANTFVVQTAAQNMMQYQINEIAELNRIGQALKNGKKMQARYTGKALCDQADMDFVVQVTLEATVTVGL</sequence>
<dbReference type="PROSITE" id="PS51257">
    <property type="entry name" value="PROKAR_LIPOPROTEIN"/>
    <property type="match status" value="1"/>
</dbReference>
<keyword evidence="3" id="KW-1185">Reference proteome</keyword>
<feature type="signal peptide" evidence="1">
    <location>
        <begin position="1"/>
        <end position="21"/>
    </location>
</feature>
<accession>A0ABW3XZ94</accession>
<dbReference type="EMBL" id="JBHTMY010000001">
    <property type="protein sequence ID" value="MFD1314186.1"/>
    <property type="molecule type" value="Genomic_DNA"/>
</dbReference>
<keyword evidence="1" id="KW-0732">Signal</keyword>
<comment type="caution">
    <text evidence="2">The sequence shown here is derived from an EMBL/GenBank/DDBJ whole genome shotgun (WGS) entry which is preliminary data.</text>
</comment>
<proteinExistence type="predicted"/>
<feature type="chain" id="PRO_5045379290" description="Lipid/polyisoprenoid-binding YceI-like domain-containing protein" evidence="1">
    <location>
        <begin position="22"/>
        <end position="178"/>
    </location>
</feature>
<gene>
    <name evidence="2" type="ORF">ACFQ39_01035</name>
</gene>
<evidence type="ECO:0008006" key="4">
    <source>
        <dbReference type="Google" id="ProtNLM"/>
    </source>
</evidence>
<reference evidence="3" key="1">
    <citation type="journal article" date="2019" name="Int. J. Syst. Evol. Microbiol.">
        <title>The Global Catalogue of Microorganisms (GCM) 10K type strain sequencing project: providing services to taxonomists for standard genome sequencing and annotation.</title>
        <authorList>
            <consortium name="The Broad Institute Genomics Platform"/>
            <consortium name="The Broad Institute Genome Sequencing Center for Infectious Disease"/>
            <person name="Wu L."/>
            <person name="Ma J."/>
        </authorList>
    </citation>
    <scope>NUCLEOTIDE SEQUENCE [LARGE SCALE GENOMIC DNA]</scope>
    <source>
        <strain evidence="3">CCUG 61485</strain>
    </source>
</reference>
<evidence type="ECO:0000313" key="3">
    <source>
        <dbReference type="Proteomes" id="UP001597201"/>
    </source>
</evidence>
<evidence type="ECO:0000313" key="2">
    <source>
        <dbReference type="EMBL" id="MFD1314186.1"/>
    </source>
</evidence>
<organism evidence="2 3">
    <name type="scientific">Namhaeicola litoreus</name>
    <dbReference type="NCBI Taxonomy" id="1052145"/>
    <lineage>
        <taxon>Bacteria</taxon>
        <taxon>Pseudomonadati</taxon>
        <taxon>Bacteroidota</taxon>
        <taxon>Flavobacteriia</taxon>
        <taxon>Flavobacteriales</taxon>
        <taxon>Flavobacteriaceae</taxon>
        <taxon>Namhaeicola</taxon>
    </lineage>
</organism>
<dbReference type="Proteomes" id="UP001597201">
    <property type="component" value="Unassembled WGS sequence"/>
</dbReference>
<dbReference type="RefSeq" id="WP_377175549.1">
    <property type="nucleotide sequence ID" value="NZ_JBHTMY010000001.1"/>
</dbReference>